<dbReference type="GO" id="GO:0005886">
    <property type="term" value="C:plasma membrane"/>
    <property type="evidence" value="ECO:0007669"/>
    <property type="project" value="UniProtKB-SubCell"/>
</dbReference>
<organism evidence="9 10">
    <name type="scientific">Apolygus lucorum</name>
    <name type="common">Small green plant bug</name>
    <name type="synonym">Lygocoris lucorum</name>
    <dbReference type="NCBI Taxonomy" id="248454"/>
    <lineage>
        <taxon>Eukaryota</taxon>
        <taxon>Metazoa</taxon>
        <taxon>Ecdysozoa</taxon>
        <taxon>Arthropoda</taxon>
        <taxon>Hexapoda</taxon>
        <taxon>Insecta</taxon>
        <taxon>Pterygota</taxon>
        <taxon>Neoptera</taxon>
        <taxon>Paraneoptera</taxon>
        <taxon>Hemiptera</taxon>
        <taxon>Heteroptera</taxon>
        <taxon>Panheteroptera</taxon>
        <taxon>Cimicomorpha</taxon>
        <taxon>Miridae</taxon>
        <taxon>Mirini</taxon>
        <taxon>Apolygus</taxon>
    </lineage>
</organism>
<evidence type="ECO:0000313" key="10">
    <source>
        <dbReference type="Proteomes" id="UP000466442"/>
    </source>
</evidence>
<reference evidence="9" key="1">
    <citation type="journal article" date="2021" name="Mol. Ecol. Resour.">
        <title>Apolygus lucorum genome provides insights into omnivorousness and mesophyll feeding.</title>
        <authorList>
            <person name="Liu Y."/>
            <person name="Liu H."/>
            <person name="Wang H."/>
            <person name="Huang T."/>
            <person name="Liu B."/>
            <person name="Yang B."/>
            <person name="Yin L."/>
            <person name="Li B."/>
            <person name="Zhang Y."/>
            <person name="Zhang S."/>
            <person name="Jiang F."/>
            <person name="Zhang X."/>
            <person name="Ren Y."/>
            <person name="Wang B."/>
            <person name="Wang S."/>
            <person name="Lu Y."/>
            <person name="Wu K."/>
            <person name="Fan W."/>
            <person name="Wang G."/>
        </authorList>
    </citation>
    <scope>NUCLEOTIDE SEQUENCE</scope>
    <source>
        <strain evidence="9">12Hb</strain>
    </source>
</reference>
<dbReference type="GO" id="GO:0030425">
    <property type="term" value="C:dendrite"/>
    <property type="evidence" value="ECO:0007669"/>
    <property type="project" value="TreeGrafter"/>
</dbReference>
<dbReference type="AlphaFoldDB" id="A0A8S9WY12"/>
<keyword evidence="10" id="KW-1185">Reference proteome</keyword>
<evidence type="ECO:0000256" key="2">
    <source>
        <dbReference type="ARBA" id="ARBA00022475"/>
    </source>
</evidence>
<feature type="transmembrane region" description="Helical" evidence="8">
    <location>
        <begin position="307"/>
        <end position="329"/>
    </location>
</feature>
<comment type="caution">
    <text evidence="9">The sequence shown here is derived from an EMBL/GenBank/DDBJ whole genome shotgun (WGS) entry which is preliminary data.</text>
</comment>
<keyword evidence="3 8" id="KW-0812">Transmembrane</keyword>
<keyword evidence="5 8" id="KW-0472">Membrane</keyword>
<comment type="caution">
    <text evidence="8">Lacks conserved residue(s) required for the propagation of feature annotation.</text>
</comment>
<feature type="transmembrane region" description="Helical" evidence="8">
    <location>
        <begin position="105"/>
        <end position="125"/>
    </location>
</feature>
<dbReference type="Pfam" id="PF08395">
    <property type="entry name" value="7tm_7"/>
    <property type="match status" value="1"/>
</dbReference>
<evidence type="ECO:0000256" key="1">
    <source>
        <dbReference type="ARBA" id="ARBA00004651"/>
    </source>
</evidence>
<evidence type="ECO:0000256" key="3">
    <source>
        <dbReference type="ARBA" id="ARBA00022692"/>
    </source>
</evidence>
<feature type="transmembrane region" description="Helical" evidence="8">
    <location>
        <begin position="232"/>
        <end position="253"/>
    </location>
</feature>
<keyword evidence="4 8" id="KW-1133">Transmembrane helix</keyword>
<evidence type="ECO:0000256" key="5">
    <source>
        <dbReference type="ARBA" id="ARBA00023136"/>
    </source>
</evidence>
<dbReference type="GO" id="GO:0030424">
    <property type="term" value="C:axon"/>
    <property type="evidence" value="ECO:0007669"/>
    <property type="project" value="TreeGrafter"/>
</dbReference>
<keyword evidence="7 8" id="KW-0807">Transducer</keyword>
<proteinExistence type="inferred from homology"/>
<keyword evidence="2 8" id="KW-1003">Cell membrane</keyword>
<comment type="subcellular location">
    <subcellularLocation>
        <location evidence="1 8">Cell membrane</location>
        <topology evidence="1 8">Multi-pass membrane protein</topology>
    </subcellularLocation>
</comment>
<dbReference type="InterPro" id="IPR013604">
    <property type="entry name" value="7TM_chemorcpt"/>
</dbReference>
<dbReference type="Proteomes" id="UP000466442">
    <property type="component" value="Unassembled WGS sequence"/>
</dbReference>
<name>A0A8S9WY12_APOLU</name>
<feature type="transmembrane region" description="Helical" evidence="8">
    <location>
        <begin position="27"/>
        <end position="50"/>
    </location>
</feature>
<sequence>MAFPQVLVVTRLVGLHPFDNAGRFSHIWAVISCFVLSIASTCRVSAHLWFRNKYSHRFLSIENLIEDINTVLHVVIPFQHLWMMIVHRAKARLVFEFFHESKYTFSFKSIAVLYVTAIVAMFPAISVEYNYDIATVCAAVIYCTVHQLNLSIIAQFVAVMKILVLEFCSLNHRDLRKHSELIALSRCVNRIYGSQMILLTGFLFAELTSRAFELTVICSSNLDHYPVGSRAFVARSVAVSVFAVTTVIHVLLISRSCGATETAANEFNNKLFLLIKNDEQLCRNRKLFIYATLKPTTEFTASGFFKLGYPLVSTIISGVCSYLIILIQFRDLNRFVSRYLDQQLTGK</sequence>
<dbReference type="PANTHER" id="PTHR21143">
    <property type="entry name" value="INVERTEBRATE GUSTATORY RECEPTOR"/>
    <property type="match status" value="1"/>
</dbReference>
<comment type="function">
    <text evidence="8">Gustatory receptor which mediates acceptance or avoidance behavior, depending on its substrates.</text>
</comment>
<evidence type="ECO:0000256" key="6">
    <source>
        <dbReference type="ARBA" id="ARBA00023170"/>
    </source>
</evidence>
<evidence type="ECO:0000256" key="4">
    <source>
        <dbReference type="ARBA" id="ARBA00022989"/>
    </source>
</evidence>
<dbReference type="GO" id="GO:0043025">
    <property type="term" value="C:neuronal cell body"/>
    <property type="evidence" value="ECO:0007669"/>
    <property type="project" value="TreeGrafter"/>
</dbReference>
<gene>
    <name evidence="9" type="ORF">GE061_006518</name>
</gene>
<dbReference type="PANTHER" id="PTHR21143:SF121">
    <property type="entry name" value="GUSTATORY AND ODORANT RECEPTOR 21A"/>
    <property type="match status" value="1"/>
</dbReference>
<dbReference type="GO" id="GO:0050909">
    <property type="term" value="P:sensory perception of taste"/>
    <property type="evidence" value="ECO:0007669"/>
    <property type="project" value="InterPro"/>
</dbReference>
<dbReference type="EMBL" id="WIXP02000014">
    <property type="protein sequence ID" value="KAF6200215.1"/>
    <property type="molecule type" value="Genomic_DNA"/>
</dbReference>
<keyword evidence="6 8" id="KW-0675">Receptor</keyword>
<evidence type="ECO:0000256" key="7">
    <source>
        <dbReference type="ARBA" id="ARBA00023224"/>
    </source>
</evidence>
<protein>
    <recommendedName>
        <fullName evidence="8">Gustatory receptor</fullName>
    </recommendedName>
</protein>
<evidence type="ECO:0000256" key="8">
    <source>
        <dbReference type="RuleBase" id="RU363108"/>
    </source>
</evidence>
<accession>A0A8S9WY12</accession>
<dbReference type="GO" id="GO:0007165">
    <property type="term" value="P:signal transduction"/>
    <property type="evidence" value="ECO:0007669"/>
    <property type="project" value="UniProtKB-KW"/>
</dbReference>
<comment type="similarity">
    <text evidence="8">Belongs to the insect chemoreceptor superfamily. Gustatory receptor (GR) family.</text>
</comment>
<evidence type="ECO:0000313" key="9">
    <source>
        <dbReference type="EMBL" id="KAF6200215.1"/>
    </source>
</evidence>
<dbReference type="OrthoDB" id="6606652at2759"/>